<evidence type="ECO:0000256" key="13">
    <source>
        <dbReference type="SAM" id="MobiDB-lite"/>
    </source>
</evidence>
<feature type="region of interest" description="Disordered" evidence="13">
    <location>
        <begin position="66"/>
        <end position="128"/>
    </location>
</feature>
<dbReference type="SMART" id="SM00558">
    <property type="entry name" value="JmjC"/>
    <property type="match status" value="1"/>
</dbReference>
<comment type="similarity">
    <text evidence="2">Belongs to the JARID1 histone demethylase family.</text>
</comment>
<evidence type="ECO:0000313" key="16">
    <source>
        <dbReference type="EMBL" id="KAF9589533.1"/>
    </source>
</evidence>
<dbReference type="GO" id="GO:0032454">
    <property type="term" value="F:histone H3K9 demethylase activity"/>
    <property type="evidence" value="ECO:0007669"/>
    <property type="project" value="InterPro"/>
</dbReference>
<name>A0A835H0X5_9MAGN</name>
<evidence type="ECO:0000256" key="5">
    <source>
        <dbReference type="ARBA" id="ARBA00022833"/>
    </source>
</evidence>
<reference evidence="16 17" key="1">
    <citation type="submission" date="2020-10" db="EMBL/GenBank/DDBJ databases">
        <title>The Coptis chinensis genome and diversification of protoberbering-type alkaloids.</title>
        <authorList>
            <person name="Wang B."/>
            <person name="Shu S."/>
            <person name="Song C."/>
            <person name="Liu Y."/>
        </authorList>
    </citation>
    <scope>NUCLEOTIDE SEQUENCE [LARGE SCALE GENOMIC DNA]</scope>
    <source>
        <strain evidence="16">HL-2020</strain>
        <tissue evidence="16">Leaf</tissue>
    </source>
</reference>
<dbReference type="GO" id="GO:0031490">
    <property type="term" value="F:chromatin DNA binding"/>
    <property type="evidence" value="ECO:0007669"/>
    <property type="project" value="TreeGrafter"/>
</dbReference>
<dbReference type="EMBL" id="JADFTS010000009">
    <property type="protein sequence ID" value="KAF9589533.1"/>
    <property type="molecule type" value="Genomic_DNA"/>
</dbReference>
<keyword evidence="6" id="KW-0560">Oxidoreductase</keyword>
<dbReference type="InterPro" id="IPR045109">
    <property type="entry name" value="LSDs-like"/>
</dbReference>
<keyword evidence="3" id="KW-0479">Metal-binding</keyword>
<feature type="domain" description="RING-type" evidence="14">
    <location>
        <begin position="144"/>
        <end position="191"/>
    </location>
</feature>
<dbReference type="PROSITE" id="PS51184">
    <property type="entry name" value="JMJC"/>
    <property type="match status" value="1"/>
</dbReference>
<evidence type="ECO:0000256" key="1">
    <source>
        <dbReference type="ARBA" id="ARBA00004123"/>
    </source>
</evidence>
<dbReference type="GO" id="GO:0003712">
    <property type="term" value="F:transcription coregulator activity"/>
    <property type="evidence" value="ECO:0007669"/>
    <property type="project" value="TreeGrafter"/>
</dbReference>
<dbReference type="Pfam" id="PF02373">
    <property type="entry name" value="JmjC"/>
    <property type="match status" value="1"/>
</dbReference>
<evidence type="ECO:0000256" key="12">
    <source>
        <dbReference type="PROSITE-ProRule" id="PRU00175"/>
    </source>
</evidence>
<dbReference type="GO" id="GO:0000118">
    <property type="term" value="C:histone deacetylase complex"/>
    <property type="evidence" value="ECO:0007669"/>
    <property type="project" value="TreeGrafter"/>
</dbReference>
<dbReference type="GO" id="GO:0016491">
    <property type="term" value="F:oxidoreductase activity"/>
    <property type="evidence" value="ECO:0007669"/>
    <property type="project" value="UniProtKB-KW"/>
</dbReference>
<evidence type="ECO:0000313" key="17">
    <source>
        <dbReference type="Proteomes" id="UP000631114"/>
    </source>
</evidence>
<keyword evidence="10" id="KW-0539">Nucleus</keyword>
<feature type="domain" description="JmjC" evidence="15">
    <location>
        <begin position="565"/>
        <end position="803"/>
    </location>
</feature>
<dbReference type="GO" id="GO:0008270">
    <property type="term" value="F:zinc ion binding"/>
    <property type="evidence" value="ECO:0007669"/>
    <property type="project" value="UniProtKB-KW"/>
</dbReference>
<dbReference type="InterPro" id="IPR001841">
    <property type="entry name" value="Znf_RING"/>
</dbReference>
<dbReference type="GO" id="GO:0000785">
    <property type="term" value="C:chromatin"/>
    <property type="evidence" value="ECO:0007669"/>
    <property type="project" value="TreeGrafter"/>
</dbReference>
<dbReference type="AlphaFoldDB" id="A0A835H0X5"/>
<dbReference type="OrthoDB" id="1667110at2759"/>
<keyword evidence="4 12" id="KW-0863">Zinc-finger</keyword>
<dbReference type="Proteomes" id="UP000631114">
    <property type="component" value="Unassembled WGS sequence"/>
</dbReference>
<dbReference type="CDD" id="cd02208">
    <property type="entry name" value="cupin_RmlC-like"/>
    <property type="match status" value="1"/>
</dbReference>
<evidence type="ECO:0000256" key="11">
    <source>
        <dbReference type="ARBA" id="ARBA00060112"/>
    </source>
</evidence>
<dbReference type="InterPro" id="IPR018866">
    <property type="entry name" value="Znf-4CXXC_R1"/>
</dbReference>
<feature type="compositionally biased region" description="Low complexity" evidence="13">
    <location>
        <begin position="117"/>
        <end position="126"/>
    </location>
</feature>
<keyword evidence="7" id="KW-0408">Iron</keyword>
<dbReference type="PANTHER" id="PTHR12549">
    <property type="entry name" value="JMJC DOMAIN-CONTAINING HISTONE DEMETHYLATION PROTEIN"/>
    <property type="match status" value="1"/>
</dbReference>
<sequence>MSEMAVWISKHSNNNVETSDVAGNKISRMRIRRFYSNLFDQPVIEPKQQIDAMSLLAEIEVSVKRKRRTQKSPVINEDGVSPKKKRQQNASLDFIDSEESMEDNGNCSGSDDLPCASSSSTSSSSSRFTDTCNSHGKENLPKRCHQCARKDRLIVVPCCKCKEKVYCIRCIKKWYPQMSEEEITEACPFCRGKCNCNTCLHLTGISKTPQSDITKDEKIRHALFLIQSLLPSLKQICDEQSMEMEIEASTRGISINSCEVEVEEACCFDNERVFCNNCATSIFDLHRSCPECSYELCITCCREIREGNLRGGAEEVVFCYPNRGYDYIHGGDPLEATSESDNLMGQASHEWKVTGEAVVPCPPKERGGCGYSRLELKRIYPKGWITDLKVKAEELVRRCPRVPSQQDCKNIGSEMLRRAACRADSDDNYLYCPGFREIMKEGELMHFQRHWANGEPVIVCDVLEQTPGLSWEPLVMLRALCDCMDFKTGSKFSEVKAIDCLACCEVKISTPLFFKGYTEGRAYKNLWPEMLKLKDWPPSANFEDLLPRHCDEFITALPFQEYTNPKSGILNLAVKLPEGALKPDLGPKTYVAYGLAEELGRGDSVTKLHCDVSDAVNILTHTTEVLMTEDQCSKVEMLKQKHKAQDEREGLCSAQKDEPVDETWPEQFDGIEGTTFPGFSSEGCEESGSALWDIFRRKDVPKLQAYLIKHRKEFRHIYCSPVEKVVHPIHDQVFYLTLQHKRRLKEEFGIEPWTFLQKRGEAVFIPAGCPHQVRNLKSCTKVALDFVSPENIHECFRLTEEFRRLPKSHRVREDKLEIKKLTLHAVNQTVKDLEDLMAVE</sequence>
<evidence type="ECO:0000256" key="9">
    <source>
        <dbReference type="ARBA" id="ARBA00023163"/>
    </source>
</evidence>
<dbReference type="InterPro" id="IPR003347">
    <property type="entry name" value="JmjC_dom"/>
</dbReference>
<keyword evidence="8" id="KW-0805">Transcription regulation</keyword>
<dbReference type="FunFam" id="2.60.120.650:FF:000026">
    <property type="entry name" value="Transcription factor jumonji domain-containing protein"/>
    <property type="match status" value="1"/>
</dbReference>
<evidence type="ECO:0000256" key="2">
    <source>
        <dbReference type="ARBA" id="ARBA00006801"/>
    </source>
</evidence>
<evidence type="ECO:0000256" key="7">
    <source>
        <dbReference type="ARBA" id="ARBA00023004"/>
    </source>
</evidence>
<evidence type="ECO:0000259" key="15">
    <source>
        <dbReference type="PROSITE" id="PS51184"/>
    </source>
</evidence>
<evidence type="ECO:0000256" key="3">
    <source>
        <dbReference type="ARBA" id="ARBA00022723"/>
    </source>
</evidence>
<keyword evidence="9" id="KW-0804">Transcription</keyword>
<dbReference type="PANTHER" id="PTHR12549:SF37">
    <property type="entry name" value="LYSINE-SPECIFIC DEMETHYLASE JMJ26"/>
    <property type="match status" value="1"/>
</dbReference>
<dbReference type="SUPFAM" id="SSF51197">
    <property type="entry name" value="Clavaminate synthase-like"/>
    <property type="match status" value="1"/>
</dbReference>
<dbReference type="Pfam" id="PF10497">
    <property type="entry name" value="zf-4CXXC_R1"/>
    <property type="match status" value="1"/>
</dbReference>
<comment type="subcellular location">
    <subcellularLocation>
        <location evidence="1">Nucleus</location>
    </subcellularLocation>
</comment>
<evidence type="ECO:0000256" key="10">
    <source>
        <dbReference type="ARBA" id="ARBA00023242"/>
    </source>
</evidence>
<comment type="function">
    <text evidence="11">May function as histone H3 lysine demethylase and be involved in regulation of gene expression.</text>
</comment>
<gene>
    <name evidence="16" type="ORF">IFM89_025272</name>
</gene>
<evidence type="ECO:0000256" key="4">
    <source>
        <dbReference type="ARBA" id="ARBA00022771"/>
    </source>
</evidence>
<dbReference type="GO" id="GO:0006357">
    <property type="term" value="P:regulation of transcription by RNA polymerase II"/>
    <property type="evidence" value="ECO:0007669"/>
    <property type="project" value="TreeGrafter"/>
</dbReference>
<keyword evidence="5" id="KW-0862">Zinc</keyword>
<protein>
    <submittedName>
        <fullName evidence="16">Uncharacterized protein</fullName>
    </submittedName>
</protein>
<evidence type="ECO:0000256" key="8">
    <source>
        <dbReference type="ARBA" id="ARBA00023015"/>
    </source>
</evidence>
<evidence type="ECO:0000259" key="14">
    <source>
        <dbReference type="PROSITE" id="PS50089"/>
    </source>
</evidence>
<comment type="caution">
    <text evidence="16">The sequence shown here is derived from an EMBL/GenBank/DDBJ whole genome shotgun (WGS) entry which is preliminary data.</text>
</comment>
<proteinExistence type="inferred from homology"/>
<dbReference type="PROSITE" id="PS50089">
    <property type="entry name" value="ZF_RING_2"/>
    <property type="match status" value="1"/>
</dbReference>
<dbReference type="Gene3D" id="2.60.120.650">
    <property type="entry name" value="Cupin"/>
    <property type="match status" value="1"/>
</dbReference>
<evidence type="ECO:0000256" key="6">
    <source>
        <dbReference type="ARBA" id="ARBA00023002"/>
    </source>
</evidence>
<keyword evidence="17" id="KW-1185">Reference proteome</keyword>
<organism evidence="16 17">
    <name type="scientific">Coptis chinensis</name>
    <dbReference type="NCBI Taxonomy" id="261450"/>
    <lineage>
        <taxon>Eukaryota</taxon>
        <taxon>Viridiplantae</taxon>
        <taxon>Streptophyta</taxon>
        <taxon>Embryophyta</taxon>
        <taxon>Tracheophyta</taxon>
        <taxon>Spermatophyta</taxon>
        <taxon>Magnoliopsida</taxon>
        <taxon>Ranunculales</taxon>
        <taxon>Ranunculaceae</taxon>
        <taxon>Coptidoideae</taxon>
        <taxon>Coptis</taxon>
    </lineage>
</organism>
<accession>A0A835H0X5</accession>